<reference evidence="3 4" key="1">
    <citation type="journal article" date="2015" name="BMC Genomics">
        <title>Insights from the genome of Ophiocordyceps polyrhachis-furcata to pathogenicity and host specificity in insect fungi.</title>
        <authorList>
            <person name="Wichadakul D."/>
            <person name="Kobmoo N."/>
            <person name="Ingsriswang S."/>
            <person name="Tangphatsornruang S."/>
            <person name="Chantasingh D."/>
            <person name="Luangsa-ard J.J."/>
            <person name="Eurwilaichitr L."/>
        </authorList>
    </citation>
    <scope>NUCLEOTIDE SEQUENCE [LARGE SCALE GENOMIC DNA]</scope>
    <source>
        <strain evidence="3 4">BCC 54312</strain>
    </source>
</reference>
<evidence type="ECO:0000313" key="4">
    <source>
        <dbReference type="Proteomes" id="UP000253664"/>
    </source>
</evidence>
<proteinExistence type="predicted"/>
<evidence type="ECO:0000256" key="1">
    <source>
        <dbReference type="SAM" id="MobiDB-lite"/>
    </source>
</evidence>
<dbReference type="InterPro" id="IPR036181">
    <property type="entry name" value="MIT_dom_sf"/>
</dbReference>
<dbReference type="Proteomes" id="UP000253664">
    <property type="component" value="Unassembled WGS sequence"/>
</dbReference>
<feature type="compositionally biased region" description="Low complexity" evidence="1">
    <location>
        <begin position="722"/>
        <end position="748"/>
    </location>
</feature>
<accession>A0A367LCN0</accession>
<organism evidence="3 4">
    <name type="scientific">Ophiocordyceps polyrhachis-furcata BCC 54312</name>
    <dbReference type="NCBI Taxonomy" id="1330021"/>
    <lineage>
        <taxon>Eukaryota</taxon>
        <taxon>Fungi</taxon>
        <taxon>Dikarya</taxon>
        <taxon>Ascomycota</taxon>
        <taxon>Pezizomycotina</taxon>
        <taxon>Sordariomycetes</taxon>
        <taxon>Hypocreomycetidae</taxon>
        <taxon>Hypocreales</taxon>
        <taxon>Ophiocordycipitaceae</taxon>
        <taxon>Ophiocordyceps</taxon>
    </lineage>
</organism>
<feature type="region of interest" description="Disordered" evidence="1">
    <location>
        <begin position="484"/>
        <end position="779"/>
    </location>
</feature>
<dbReference type="Pfam" id="PF04212">
    <property type="entry name" value="MIT"/>
    <property type="match status" value="1"/>
</dbReference>
<feature type="compositionally biased region" description="Low complexity" evidence="1">
    <location>
        <begin position="764"/>
        <end position="779"/>
    </location>
</feature>
<feature type="non-terminal residue" evidence="3">
    <location>
        <position position="1"/>
    </location>
</feature>
<dbReference type="InterPro" id="IPR007330">
    <property type="entry name" value="MIT_dom"/>
</dbReference>
<evidence type="ECO:0000313" key="3">
    <source>
        <dbReference type="EMBL" id="RCI12180.1"/>
    </source>
</evidence>
<feature type="compositionally biased region" description="Basic and acidic residues" evidence="1">
    <location>
        <begin position="173"/>
        <end position="188"/>
    </location>
</feature>
<feature type="region of interest" description="Disordered" evidence="1">
    <location>
        <begin position="262"/>
        <end position="402"/>
    </location>
</feature>
<feature type="compositionally biased region" description="Polar residues" evidence="1">
    <location>
        <begin position="330"/>
        <end position="339"/>
    </location>
</feature>
<sequence length="1177" mass="128186">LHLAALAGIRHHAFRSRLAQSDPHPFASSNLRLCPLPLLRPRPLIGTIPGPQAVRYGAPRPHAHPSLGWLWRVASSDKTLQLTPTYIPIYSGTTEAASPAGSDLESSGPASNGLESALHPFLISSTTLSSTQVPYSASNEALSTLDMSNEQARDANAPRGHRRSRSSKGSADSSRHRGDAKGSSHPKTKDILSRALEQANVAVELDRTQNFEAARPAYLEACKFLRHVLQKTSGDEDKRKLEQIYVTYESRIEELLRMSLSGNTQSQGSRPPPLAAFEYQPSSSIDDDVPSTSTSSSRPRSRQSGSSSHLRQQENGMQENSRFPGAPSSAPLQSAFSRSSARHRPGDEGLIAGAHLPPPAMTVRPLSPGRPQRHVSAATSAREGSLDESNVGHNRDDSQNSWLDPIEESIGSTRSSVHSRTSSFGYRRRHLRKTSGNTEIEFDTALDAAIEAAYDDGYELDGYGQGEANDEVVSRALRKVEMARERVRQTQRELQENSPHKPQQPAPREIPDGFYEDDSEEEEERMLDEITRDYGLQNFATSRQRKASVSSRPESRGRSLSSWRSPADTGSAMEALPLSKVNGSIGPRRAVSKTLRPSAPPPTQSLPELPAQRSASSQSVRNRRLSGQNAKQLVIDTSDRRPPPPPPPATTSFEELLEPCKAASVTDQGREAQTGDVARVAAMSKRRASPRTADILPSEPMFLESPPRSRVQGDGDGRAARRSGSPSASKLRKNVSSSSLRSSRGRNVALPHVDDAPEVSPGTPSSNYRPSSARAASAATPVLPTPLAANFRDQADGLATGGLHLFEDSFHSSTIPSATPTSATLDIPVPLEPCPNDFLLRPFWLMRCLYQTLAHPRGGYLSTKLFVPKEVWKVKGVKLKGVEDKITCCDYITPRLQKLSRVDTCDADAVLDEMEGLEVVLEQVQVTLSRRLGNEVGVQGSGTLFKEASNVVDAEGASGVPRAASISSKSSFSWRRLRSKNSAMGLAGTYSSKQGGGLDGAKDQTTMPTLPMTPQVTSRPAERDIGQAQFLGPNANYMSSLARLFDALTAYADQIARQIDDPGLRHADKTQVGLELSTRRVAEFFAFYICRFVLTDLGLLLDKFIKRGSEWVLADMLHILGRGFIMMNIHTLYIRMAAVICWAADGGDAWDHVLSEQTRVIETERGHSFLSSRPITA</sequence>
<feature type="compositionally biased region" description="Basic and acidic residues" evidence="1">
    <location>
        <begin position="484"/>
        <end position="499"/>
    </location>
</feature>
<dbReference type="PANTHER" id="PTHR37327">
    <property type="entry name" value="CHROMOSOME 1, WHOLE GENOME SHOTGUN SEQUENCE"/>
    <property type="match status" value="1"/>
</dbReference>
<feature type="domain" description="MIT" evidence="2">
    <location>
        <begin position="192"/>
        <end position="255"/>
    </location>
</feature>
<feature type="region of interest" description="Disordered" evidence="1">
    <location>
        <begin position="151"/>
        <end position="188"/>
    </location>
</feature>
<dbReference type="AlphaFoldDB" id="A0A367LCN0"/>
<gene>
    <name evidence="3" type="ORF">L249_0595</name>
</gene>
<feature type="compositionally biased region" description="Polar residues" evidence="1">
    <location>
        <begin position="538"/>
        <end position="564"/>
    </location>
</feature>
<comment type="caution">
    <text evidence="3">The sequence shown here is derived from an EMBL/GenBank/DDBJ whole genome shotgun (WGS) entry which is preliminary data.</text>
</comment>
<name>A0A367LCN0_9HYPO</name>
<feature type="compositionally biased region" description="Polar residues" evidence="1">
    <location>
        <begin position="613"/>
        <end position="631"/>
    </location>
</feature>
<feature type="compositionally biased region" description="Low complexity" evidence="1">
    <location>
        <begin position="290"/>
        <end position="308"/>
    </location>
</feature>
<feature type="compositionally biased region" description="Polar residues" evidence="1">
    <location>
        <begin position="309"/>
        <end position="321"/>
    </location>
</feature>
<feature type="non-terminal residue" evidence="3">
    <location>
        <position position="1177"/>
    </location>
</feature>
<evidence type="ECO:0000259" key="2">
    <source>
        <dbReference type="Pfam" id="PF04212"/>
    </source>
</evidence>
<protein>
    <recommendedName>
        <fullName evidence="2">MIT domain-containing protein</fullName>
    </recommendedName>
</protein>
<keyword evidence="4" id="KW-1185">Reference proteome</keyword>
<dbReference type="SUPFAM" id="SSF116846">
    <property type="entry name" value="MIT domain"/>
    <property type="match status" value="1"/>
</dbReference>
<dbReference type="Gene3D" id="1.20.58.80">
    <property type="entry name" value="Phosphotransferase system, lactose/cellobiose-type IIA subunit"/>
    <property type="match status" value="1"/>
</dbReference>
<feature type="compositionally biased region" description="Acidic residues" evidence="1">
    <location>
        <begin position="514"/>
        <end position="526"/>
    </location>
</feature>
<dbReference type="PANTHER" id="PTHR37327:SF1">
    <property type="entry name" value="MICROTUBULE INTERACTING AND TRANSPORT DOMAIN-CONTAINING PROTEIN"/>
    <property type="match status" value="1"/>
</dbReference>
<dbReference type="EMBL" id="LKCN02000007">
    <property type="protein sequence ID" value="RCI12180.1"/>
    <property type="molecule type" value="Genomic_DNA"/>
</dbReference>
<dbReference type="OrthoDB" id="1074at2759"/>